<evidence type="ECO:0000313" key="1">
    <source>
        <dbReference type="EMBL" id="VXA56996.1"/>
    </source>
</evidence>
<name>A0A653K8I0_9GAMM</name>
<dbReference type="AlphaFoldDB" id="A0A653K8I0"/>
<protein>
    <submittedName>
        <fullName evidence="1">Uncharacterized protein</fullName>
    </submittedName>
</protein>
<sequence>MIILPTIFDQNKSSQILNIIHIQDKKDEAGFLLYIKIKDPTQSRVF</sequence>
<organism evidence="1 2">
    <name type="scientific">Acinetobacter proteolyticus</name>
    <dbReference type="NCBI Taxonomy" id="1776741"/>
    <lineage>
        <taxon>Bacteria</taxon>
        <taxon>Pseudomonadati</taxon>
        <taxon>Pseudomonadota</taxon>
        <taxon>Gammaproteobacteria</taxon>
        <taxon>Moraxellales</taxon>
        <taxon>Moraxellaceae</taxon>
        <taxon>Acinetobacter</taxon>
    </lineage>
</organism>
<reference evidence="1 2" key="1">
    <citation type="submission" date="2019-10" db="EMBL/GenBank/DDBJ databases">
        <authorList>
            <person name="Karimi E."/>
        </authorList>
    </citation>
    <scope>NUCLEOTIDE SEQUENCE [LARGE SCALE GENOMIC DNA]</scope>
    <source>
        <strain evidence="1">Acinetobacter sp. 8BE</strain>
    </source>
</reference>
<proteinExistence type="predicted"/>
<accession>A0A653K8I0</accession>
<dbReference type="Proteomes" id="UP000430404">
    <property type="component" value="Unassembled WGS sequence"/>
</dbReference>
<dbReference type="EMBL" id="CABWKZ010000025">
    <property type="protein sequence ID" value="VXA56996.1"/>
    <property type="molecule type" value="Genomic_DNA"/>
</dbReference>
<gene>
    <name evidence="1" type="ORF">ACI8B_310024</name>
</gene>
<evidence type="ECO:0000313" key="2">
    <source>
        <dbReference type="Proteomes" id="UP000430404"/>
    </source>
</evidence>